<protein>
    <submittedName>
        <fullName evidence="3">Enoyl-CoA hydratase/isomerase family protein</fullName>
    </submittedName>
</protein>
<dbReference type="EMBL" id="JAFHAP010000001">
    <property type="protein sequence ID" value="MBN2907982.1"/>
    <property type="molecule type" value="Genomic_DNA"/>
</dbReference>
<evidence type="ECO:0000256" key="2">
    <source>
        <dbReference type="ARBA" id="ARBA00023239"/>
    </source>
</evidence>
<dbReference type="CDD" id="cd06558">
    <property type="entry name" value="crotonase-like"/>
    <property type="match status" value="1"/>
</dbReference>
<dbReference type="SUPFAM" id="SSF52096">
    <property type="entry name" value="ClpP/crotonase"/>
    <property type="match status" value="1"/>
</dbReference>
<reference evidence="3" key="1">
    <citation type="journal article" date="2024" name="Int. J. Syst. Evol. Microbiol.">
        <title>Polycladomyces zharkentensis sp. nov., a novel thermophilic cellulose- and starch-degrading member of the Bacillota from a geothermal aquifer in Kazakhstan.</title>
        <authorList>
            <person name="Mashzhan A."/>
            <person name="Kistaubayeva A."/>
            <person name="Javier-Lopez R."/>
            <person name="Bissenova U."/>
            <person name="Bissenbay A."/>
            <person name="Birkeland N.K."/>
        </authorList>
    </citation>
    <scope>NUCLEOTIDE SEQUENCE</scope>
    <source>
        <strain evidence="3">ZKZ2T</strain>
    </source>
</reference>
<accession>A0ABS2WEL4</accession>
<organism evidence="3 4">
    <name type="scientific">Polycladomyces zharkentensis</name>
    <dbReference type="NCBI Taxonomy" id="2807616"/>
    <lineage>
        <taxon>Bacteria</taxon>
        <taxon>Bacillati</taxon>
        <taxon>Bacillota</taxon>
        <taxon>Bacilli</taxon>
        <taxon>Bacillales</taxon>
        <taxon>Thermoactinomycetaceae</taxon>
        <taxon>Polycladomyces</taxon>
    </lineage>
</organism>
<dbReference type="InterPro" id="IPR001753">
    <property type="entry name" value="Enoyl-CoA_hydra/iso"/>
</dbReference>
<dbReference type="InterPro" id="IPR014748">
    <property type="entry name" value="Enoyl-CoA_hydra_C"/>
</dbReference>
<name>A0ABS2WEL4_9BACL</name>
<keyword evidence="4" id="KW-1185">Reference proteome</keyword>
<evidence type="ECO:0000256" key="1">
    <source>
        <dbReference type="ARBA" id="ARBA00005254"/>
    </source>
</evidence>
<dbReference type="PANTHER" id="PTHR11941">
    <property type="entry name" value="ENOYL-COA HYDRATASE-RELATED"/>
    <property type="match status" value="1"/>
</dbReference>
<dbReference type="Pfam" id="PF00378">
    <property type="entry name" value="ECH_1"/>
    <property type="match status" value="1"/>
</dbReference>
<gene>
    <name evidence="3" type="ORF">JQC72_00405</name>
</gene>
<sequence length="287" mass="31383">MGGRAPFDTEFITRHGSRRRARGCCSVEWNNIVLEQGNGWALLTIQRPQVLNALNRKTLEELSEAVDWVEQNEDVRCLIITGAGEKAFVAGADINELRQIESAAEAQRLAAKGQALFSKIEELDKPVIMAVNGFALGGGCELAMSGDILIASENAKFGQPEVNLGVIPGYGGTQRLARLVGKATAKYWCLTGEIISAAEAYRLGLVQKVTPPDMLLDESKRLAEVLVKKAPIAMKYIKRTINQGAETDLQSGLQLEAACFGLTFDTRDRIEGMDAFLQKRKPEFQGK</sequence>
<dbReference type="PANTHER" id="PTHR11941:SF54">
    <property type="entry name" value="ENOYL-COA HYDRATASE, MITOCHONDRIAL"/>
    <property type="match status" value="1"/>
</dbReference>
<proteinExistence type="inferred from homology"/>
<evidence type="ECO:0000313" key="3">
    <source>
        <dbReference type="EMBL" id="MBN2907982.1"/>
    </source>
</evidence>
<keyword evidence="2" id="KW-0456">Lyase</keyword>
<dbReference type="Proteomes" id="UP001177120">
    <property type="component" value="Unassembled WGS sequence"/>
</dbReference>
<comment type="similarity">
    <text evidence="1">Belongs to the enoyl-CoA hydratase/isomerase family.</text>
</comment>
<evidence type="ECO:0000313" key="4">
    <source>
        <dbReference type="Proteomes" id="UP001177120"/>
    </source>
</evidence>
<dbReference type="Gene3D" id="3.90.226.10">
    <property type="entry name" value="2-enoyl-CoA Hydratase, Chain A, domain 1"/>
    <property type="match status" value="1"/>
</dbReference>
<dbReference type="InterPro" id="IPR029045">
    <property type="entry name" value="ClpP/crotonase-like_dom_sf"/>
</dbReference>
<comment type="caution">
    <text evidence="3">The sequence shown here is derived from an EMBL/GenBank/DDBJ whole genome shotgun (WGS) entry which is preliminary data.</text>
</comment>
<dbReference type="Gene3D" id="1.10.12.10">
    <property type="entry name" value="Lyase 2-enoyl-coa Hydratase, Chain A, domain 2"/>
    <property type="match status" value="1"/>
</dbReference>